<keyword evidence="12 17" id="KW-0239">DNA-directed DNA polymerase</keyword>
<dbReference type="InterPro" id="IPR002562">
    <property type="entry name" value="3'-5'_exonuclease_dom"/>
</dbReference>
<dbReference type="InterPro" id="IPR008918">
    <property type="entry name" value="HhH2"/>
</dbReference>
<comment type="similarity">
    <text evidence="1 17">Belongs to the DNA polymerase type-A family.</text>
</comment>
<dbReference type="InterPro" id="IPR002421">
    <property type="entry name" value="5-3_exonuclease"/>
</dbReference>
<gene>
    <name evidence="17 21" type="primary">polA</name>
    <name evidence="21" type="ORF">AT55_00319</name>
</gene>
<dbReference type="EC" id="2.7.7.7" evidence="3 16"/>
<dbReference type="InterPro" id="IPR043502">
    <property type="entry name" value="DNA/RNA_pol_sf"/>
</dbReference>
<dbReference type="PANTHER" id="PTHR10133">
    <property type="entry name" value="DNA POLYMERASE I"/>
    <property type="match status" value="1"/>
</dbReference>
<keyword evidence="5 17" id="KW-0808">Transferase</keyword>
<evidence type="ECO:0000259" key="20">
    <source>
        <dbReference type="SMART" id="SM00482"/>
    </source>
</evidence>
<dbReference type="Gene3D" id="1.20.1060.10">
    <property type="entry name" value="Taq DNA Polymerase, Chain T, domain 4"/>
    <property type="match status" value="1"/>
</dbReference>
<dbReference type="CDD" id="cd08637">
    <property type="entry name" value="DNA_pol_A_pol_I_C"/>
    <property type="match status" value="1"/>
</dbReference>
<dbReference type="GO" id="GO:0006302">
    <property type="term" value="P:double-strand break repair"/>
    <property type="evidence" value="ECO:0007669"/>
    <property type="project" value="TreeGrafter"/>
</dbReference>
<feature type="domain" description="3'-5' exonuclease" evidence="18">
    <location>
        <begin position="313"/>
        <end position="474"/>
    </location>
</feature>
<sequence>MWYNKGMENKNKLLLIDGSSVAFRAFFALYNQIDRFKNHSGLHTNAIYGFHLMLDHMMKRVQPTHVLVAFDAGKTTFRTELFADYKAGRAKTPDEFREQFPYIRDMLGALGIAFYELEHYEADDIIGTLDKMAERTELPFDVTIVSGDKDLIQLTDANTVVEISKKGVAEFEEFTPAYLMDKMGLTPEQFIDLKALMGDKSDNIPGVTKIGEKTGLKLLHEYGSLEGIYQHVDSFKPSKMKENLLHDKEQAFLSKTLATINTSAPITIGLEDIVYQGPDLDRLSQFYDEMDFVQLKNALASQLPQEPVAEIAYQEVTDIRADMFSDDTVFYFEALRDNYHREELIGFAWGNQGQIYASADISLLTTELFKKVLEQPIATYDFKRSKVLLSHLGLDLPAASYDARLANYLLSTVEDNEMATLARLYTTIPLDTDEVVYGKGVKRAVPDKAVLLGHLARKVQVLLDSRPVMLDKLAEHEQADLYTDIELPLANVLAKMEIEGIAVNQDSLQEMAEQNKVVIEELTQEIYEMAGEVFNINSPKQLGVILFEKMQLPLHLTKKTKTGYSTAVDVLERLAPIAPIVAKILDYRQITKLQSTYVIGLQDYIMADGRIHTRYLQDLTQTGRLSSVDPNLQNIPIRLEQGRLIRKAFTPSHDDAVLLSSDYSQIELRVLAHISGDEHLIAAFKEGADIHTSTAMRVFGIEKPEDVTANDRRNAKAVNFGIVYGISDFGLSNNLGIPRKQAKAYIDTYFERYPGIKAYMERVVREAKDKGYVETLFKRRRQLPDINSRQFNLRSFAERTAINSPIQGSAADILKIAMINLDQALVAGGFETKMLLQVHDEIVLEVPNHELAAVKELVKETMESAVNLAVPLRVDESAGKSWYEAK</sequence>
<dbReference type="CDD" id="cd09859">
    <property type="entry name" value="PIN_53EXO"/>
    <property type="match status" value="1"/>
</dbReference>
<dbReference type="SMART" id="SM00475">
    <property type="entry name" value="53EXOc"/>
    <property type="match status" value="1"/>
</dbReference>
<comment type="subunit">
    <text evidence="2 17">Single-chain monomer with multiple functions.</text>
</comment>
<evidence type="ECO:0000256" key="5">
    <source>
        <dbReference type="ARBA" id="ARBA00022679"/>
    </source>
</evidence>
<evidence type="ECO:0000259" key="18">
    <source>
        <dbReference type="SMART" id="SM00474"/>
    </source>
</evidence>
<comment type="caution">
    <text evidence="21">The sequence shown here is derived from an EMBL/GenBank/DDBJ whole genome shotgun (WGS) entry which is preliminary data.</text>
</comment>
<evidence type="ECO:0000256" key="15">
    <source>
        <dbReference type="ARBA" id="ARBA00049244"/>
    </source>
</evidence>
<accession>A0AAW3GPZ8</accession>
<evidence type="ECO:0000256" key="2">
    <source>
        <dbReference type="ARBA" id="ARBA00011541"/>
    </source>
</evidence>
<evidence type="ECO:0000256" key="9">
    <source>
        <dbReference type="ARBA" id="ARBA00022763"/>
    </source>
</evidence>
<dbReference type="EMBL" id="JAUE01000009">
    <property type="protein sequence ID" value="KIS19333.1"/>
    <property type="molecule type" value="Genomic_DNA"/>
</dbReference>
<name>A0AAW3GPZ8_STRSZ</name>
<dbReference type="SUPFAM" id="SSF47807">
    <property type="entry name" value="5' to 3' exonuclease, C-terminal subdomain"/>
    <property type="match status" value="1"/>
</dbReference>
<dbReference type="Gene3D" id="3.30.70.370">
    <property type="match status" value="1"/>
</dbReference>
<dbReference type="SUPFAM" id="SSF53098">
    <property type="entry name" value="Ribonuclease H-like"/>
    <property type="match status" value="1"/>
</dbReference>
<dbReference type="InterPro" id="IPR001098">
    <property type="entry name" value="DNA-dir_DNA_pol_A_palm_dom"/>
</dbReference>
<dbReference type="NCBIfam" id="NF004397">
    <property type="entry name" value="PRK05755.1"/>
    <property type="match status" value="1"/>
</dbReference>
<dbReference type="Pfam" id="PF00476">
    <property type="entry name" value="DNA_pol_A"/>
    <property type="match status" value="1"/>
</dbReference>
<dbReference type="GO" id="GO:0006261">
    <property type="term" value="P:DNA-templated DNA replication"/>
    <property type="evidence" value="ECO:0007669"/>
    <property type="project" value="UniProtKB-UniRule"/>
</dbReference>
<dbReference type="InterPro" id="IPR036279">
    <property type="entry name" value="5-3_exonuclease_C_sf"/>
</dbReference>
<dbReference type="InterPro" id="IPR002298">
    <property type="entry name" value="DNA_polymerase_A"/>
</dbReference>
<dbReference type="InterPro" id="IPR020045">
    <property type="entry name" value="DNA_polI_H3TH"/>
</dbReference>
<evidence type="ECO:0000256" key="14">
    <source>
        <dbReference type="ARBA" id="ARBA00023204"/>
    </source>
</evidence>
<dbReference type="SMART" id="SM00482">
    <property type="entry name" value="POLAc"/>
    <property type="match status" value="1"/>
</dbReference>
<dbReference type="Gene3D" id="3.40.50.1010">
    <property type="entry name" value="5'-nuclease"/>
    <property type="match status" value="1"/>
</dbReference>
<dbReference type="GO" id="GO:0008409">
    <property type="term" value="F:5'-3' exonuclease activity"/>
    <property type="evidence" value="ECO:0007669"/>
    <property type="project" value="InterPro"/>
</dbReference>
<dbReference type="InterPro" id="IPR054690">
    <property type="entry name" value="DNA_polI_exonuclease"/>
</dbReference>
<dbReference type="SUPFAM" id="SSF88723">
    <property type="entry name" value="PIN domain-like"/>
    <property type="match status" value="1"/>
</dbReference>
<keyword evidence="10" id="KW-0378">Hydrolase</keyword>
<dbReference type="GO" id="GO:0003677">
    <property type="term" value="F:DNA binding"/>
    <property type="evidence" value="ECO:0007669"/>
    <property type="project" value="UniProtKB-UniRule"/>
</dbReference>
<evidence type="ECO:0000256" key="8">
    <source>
        <dbReference type="ARBA" id="ARBA00022722"/>
    </source>
</evidence>
<dbReference type="GO" id="GO:0008408">
    <property type="term" value="F:3'-5' exonuclease activity"/>
    <property type="evidence" value="ECO:0007669"/>
    <property type="project" value="InterPro"/>
</dbReference>
<dbReference type="AlphaFoldDB" id="A0AAW3GPZ8"/>
<dbReference type="Gene3D" id="1.10.150.20">
    <property type="entry name" value="5' to 3' exonuclease, C-terminal subdomain"/>
    <property type="match status" value="2"/>
</dbReference>
<dbReference type="PANTHER" id="PTHR10133:SF27">
    <property type="entry name" value="DNA POLYMERASE NU"/>
    <property type="match status" value="1"/>
</dbReference>
<evidence type="ECO:0000256" key="10">
    <source>
        <dbReference type="ARBA" id="ARBA00022801"/>
    </source>
</evidence>
<dbReference type="CDD" id="cd06140">
    <property type="entry name" value="DNA_polA_I_Bacillus_like_exo"/>
    <property type="match status" value="1"/>
</dbReference>
<evidence type="ECO:0000313" key="22">
    <source>
        <dbReference type="Proteomes" id="UP000032278"/>
    </source>
</evidence>
<organism evidence="21 22">
    <name type="scientific">Streptococcus equi subsp. zooepidemicus Sz4is</name>
    <dbReference type="NCBI Taxonomy" id="1381082"/>
    <lineage>
        <taxon>Bacteria</taxon>
        <taxon>Bacillati</taxon>
        <taxon>Bacillota</taxon>
        <taxon>Bacilli</taxon>
        <taxon>Lactobacillales</taxon>
        <taxon>Streptococcaceae</taxon>
        <taxon>Streptococcus</taxon>
    </lineage>
</organism>
<dbReference type="Pfam" id="PF22619">
    <property type="entry name" value="DNA_polI_exo1"/>
    <property type="match status" value="1"/>
</dbReference>
<protein>
    <recommendedName>
        <fullName evidence="4 16">DNA polymerase I</fullName>
        <ecNumber evidence="3 16">2.7.7.7</ecNumber>
    </recommendedName>
</protein>
<keyword evidence="6 17" id="KW-0548">Nucleotidyltransferase</keyword>
<evidence type="ECO:0000256" key="16">
    <source>
        <dbReference type="NCBIfam" id="TIGR00593"/>
    </source>
</evidence>
<comment type="catalytic activity">
    <reaction evidence="15 17">
        <text>DNA(n) + a 2'-deoxyribonucleoside 5'-triphosphate = DNA(n+1) + diphosphate</text>
        <dbReference type="Rhea" id="RHEA:22508"/>
        <dbReference type="Rhea" id="RHEA-COMP:17339"/>
        <dbReference type="Rhea" id="RHEA-COMP:17340"/>
        <dbReference type="ChEBI" id="CHEBI:33019"/>
        <dbReference type="ChEBI" id="CHEBI:61560"/>
        <dbReference type="ChEBI" id="CHEBI:173112"/>
        <dbReference type="EC" id="2.7.7.7"/>
    </reaction>
</comment>
<dbReference type="FunFam" id="1.10.150.20:FF:000003">
    <property type="entry name" value="DNA polymerase I"/>
    <property type="match status" value="1"/>
</dbReference>
<dbReference type="InterPro" id="IPR012337">
    <property type="entry name" value="RNaseH-like_sf"/>
</dbReference>
<evidence type="ECO:0000256" key="1">
    <source>
        <dbReference type="ARBA" id="ARBA00007705"/>
    </source>
</evidence>
<evidence type="ECO:0000256" key="17">
    <source>
        <dbReference type="RuleBase" id="RU004460"/>
    </source>
</evidence>
<keyword evidence="11" id="KW-0269">Exonuclease</keyword>
<evidence type="ECO:0000256" key="11">
    <source>
        <dbReference type="ARBA" id="ARBA00022839"/>
    </source>
</evidence>
<dbReference type="InterPro" id="IPR029060">
    <property type="entry name" value="PIN-like_dom_sf"/>
</dbReference>
<dbReference type="SUPFAM" id="SSF56672">
    <property type="entry name" value="DNA/RNA polymerases"/>
    <property type="match status" value="1"/>
</dbReference>
<evidence type="ECO:0000256" key="7">
    <source>
        <dbReference type="ARBA" id="ARBA00022705"/>
    </source>
</evidence>
<keyword evidence="13 17" id="KW-0238">DNA-binding</keyword>
<feature type="domain" description="DNA-directed DNA polymerase family A palm" evidence="20">
    <location>
        <begin position="642"/>
        <end position="850"/>
    </location>
</feature>
<evidence type="ECO:0000256" key="4">
    <source>
        <dbReference type="ARBA" id="ARBA00020311"/>
    </source>
</evidence>
<keyword evidence="7 17" id="KW-0235">DNA replication</keyword>
<keyword evidence="8" id="KW-0540">Nuclease</keyword>
<evidence type="ECO:0000256" key="3">
    <source>
        <dbReference type="ARBA" id="ARBA00012417"/>
    </source>
</evidence>
<dbReference type="CDD" id="cd09898">
    <property type="entry name" value="H3TH_53EXO"/>
    <property type="match status" value="1"/>
</dbReference>
<evidence type="ECO:0000313" key="21">
    <source>
        <dbReference type="EMBL" id="KIS19333.1"/>
    </source>
</evidence>
<reference evidence="21 22" key="1">
    <citation type="submission" date="2013-11" db="EMBL/GenBank/DDBJ databases">
        <authorList>
            <person name="da Piedade I."/>
            <person name="Tang M.H.E."/>
            <person name="Bojesen A.M."/>
        </authorList>
    </citation>
    <scope>NUCLEOTIDE SEQUENCE [LARGE SCALE GENOMIC DNA]</scope>
    <source>
        <strain evidence="21 22">Sz4is</strain>
    </source>
</reference>
<dbReference type="FunFam" id="1.20.1060.10:FF:000001">
    <property type="entry name" value="DNA polymerase I"/>
    <property type="match status" value="1"/>
</dbReference>
<dbReference type="FunFam" id="1.10.150.20:FF:000002">
    <property type="entry name" value="DNA polymerase I"/>
    <property type="match status" value="1"/>
</dbReference>
<evidence type="ECO:0000256" key="12">
    <source>
        <dbReference type="ARBA" id="ARBA00022932"/>
    </source>
</evidence>
<dbReference type="Proteomes" id="UP000032278">
    <property type="component" value="Unassembled WGS sequence"/>
</dbReference>
<proteinExistence type="inferred from homology"/>
<keyword evidence="14 17" id="KW-0234">DNA repair</keyword>
<dbReference type="NCBIfam" id="TIGR00593">
    <property type="entry name" value="pola"/>
    <property type="match status" value="1"/>
</dbReference>
<evidence type="ECO:0000256" key="13">
    <source>
        <dbReference type="ARBA" id="ARBA00023125"/>
    </source>
</evidence>
<dbReference type="SMART" id="SM00279">
    <property type="entry name" value="HhH2"/>
    <property type="match status" value="1"/>
</dbReference>
<dbReference type="PRINTS" id="PR00868">
    <property type="entry name" value="DNAPOLI"/>
</dbReference>
<dbReference type="Gene3D" id="3.30.420.10">
    <property type="entry name" value="Ribonuclease H-like superfamily/Ribonuclease H"/>
    <property type="match status" value="1"/>
</dbReference>
<evidence type="ECO:0000256" key="6">
    <source>
        <dbReference type="ARBA" id="ARBA00022695"/>
    </source>
</evidence>
<dbReference type="Pfam" id="PF02739">
    <property type="entry name" value="5_3_exonuc_N"/>
    <property type="match status" value="1"/>
</dbReference>
<dbReference type="FunFam" id="3.40.50.1010:FF:000001">
    <property type="entry name" value="DNA polymerase I"/>
    <property type="match status" value="1"/>
</dbReference>
<dbReference type="SMART" id="SM00474">
    <property type="entry name" value="35EXOc"/>
    <property type="match status" value="1"/>
</dbReference>
<keyword evidence="9 17" id="KW-0227">DNA damage</keyword>
<evidence type="ECO:0000259" key="19">
    <source>
        <dbReference type="SMART" id="SM00475"/>
    </source>
</evidence>
<dbReference type="Pfam" id="PF01367">
    <property type="entry name" value="5_3_exonuc"/>
    <property type="match status" value="1"/>
</dbReference>
<dbReference type="GO" id="GO:0003887">
    <property type="term" value="F:DNA-directed DNA polymerase activity"/>
    <property type="evidence" value="ECO:0007669"/>
    <property type="project" value="UniProtKB-UniRule"/>
</dbReference>
<dbReference type="InterPro" id="IPR019760">
    <property type="entry name" value="DNA-dir_DNA_pol_A_CS"/>
</dbReference>
<dbReference type="InterPro" id="IPR020046">
    <property type="entry name" value="5-3_exonucl_a-hlix_arch_N"/>
</dbReference>
<feature type="domain" description="5'-3' exonuclease" evidence="19">
    <location>
        <begin position="11"/>
        <end position="276"/>
    </location>
</feature>
<dbReference type="InterPro" id="IPR018320">
    <property type="entry name" value="DNA_polymerase_1"/>
</dbReference>
<dbReference type="InterPro" id="IPR036397">
    <property type="entry name" value="RNaseH_sf"/>
</dbReference>
<dbReference type="PROSITE" id="PS00447">
    <property type="entry name" value="DNA_POLYMERASE_A"/>
    <property type="match status" value="1"/>
</dbReference>